<keyword evidence="2" id="KW-1185">Reference proteome</keyword>
<dbReference type="PANTHER" id="PTHR31973">
    <property type="entry name" value="POLYPROTEIN, PUTATIVE-RELATED"/>
    <property type="match status" value="1"/>
</dbReference>
<comment type="caution">
    <text evidence="1">The sequence shown here is derived from an EMBL/GenBank/DDBJ whole genome shotgun (WGS) entry which is preliminary data.</text>
</comment>
<evidence type="ECO:0000313" key="2">
    <source>
        <dbReference type="Proteomes" id="UP000215914"/>
    </source>
</evidence>
<dbReference type="Gramene" id="mRNA:HanXRQr2_Chr16g0751021">
    <property type="protein sequence ID" value="mRNA:HanXRQr2_Chr16g0751021"/>
    <property type="gene ID" value="HanXRQr2_Chr16g0751021"/>
</dbReference>
<dbReference type="AlphaFoldDB" id="A0A9K3DTP9"/>
<name>A0A9K3DTP9_HELAN</name>
<gene>
    <name evidence="1" type="ORF">HanXRQr2_Chr16g0751021</name>
</gene>
<reference evidence="1" key="1">
    <citation type="journal article" date="2017" name="Nature">
        <title>The sunflower genome provides insights into oil metabolism, flowering and Asterid evolution.</title>
        <authorList>
            <person name="Badouin H."/>
            <person name="Gouzy J."/>
            <person name="Grassa C.J."/>
            <person name="Murat F."/>
            <person name="Staton S.E."/>
            <person name="Cottret L."/>
            <person name="Lelandais-Briere C."/>
            <person name="Owens G.L."/>
            <person name="Carrere S."/>
            <person name="Mayjonade B."/>
            <person name="Legrand L."/>
            <person name="Gill N."/>
            <person name="Kane N.C."/>
            <person name="Bowers J.E."/>
            <person name="Hubner S."/>
            <person name="Bellec A."/>
            <person name="Berard A."/>
            <person name="Berges H."/>
            <person name="Blanchet N."/>
            <person name="Boniface M.C."/>
            <person name="Brunel D."/>
            <person name="Catrice O."/>
            <person name="Chaidir N."/>
            <person name="Claudel C."/>
            <person name="Donnadieu C."/>
            <person name="Faraut T."/>
            <person name="Fievet G."/>
            <person name="Helmstetter N."/>
            <person name="King M."/>
            <person name="Knapp S.J."/>
            <person name="Lai Z."/>
            <person name="Le Paslier M.C."/>
            <person name="Lippi Y."/>
            <person name="Lorenzon L."/>
            <person name="Mandel J.R."/>
            <person name="Marage G."/>
            <person name="Marchand G."/>
            <person name="Marquand E."/>
            <person name="Bret-Mestries E."/>
            <person name="Morien E."/>
            <person name="Nambeesan S."/>
            <person name="Nguyen T."/>
            <person name="Pegot-Espagnet P."/>
            <person name="Pouilly N."/>
            <person name="Raftis F."/>
            <person name="Sallet E."/>
            <person name="Schiex T."/>
            <person name="Thomas J."/>
            <person name="Vandecasteele C."/>
            <person name="Vares D."/>
            <person name="Vear F."/>
            <person name="Vautrin S."/>
            <person name="Crespi M."/>
            <person name="Mangin B."/>
            <person name="Burke J.M."/>
            <person name="Salse J."/>
            <person name="Munos S."/>
            <person name="Vincourt P."/>
            <person name="Rieseberg L.H."/>
            <person name="Langlade N.B."/>
        </authorList>
    </citation>
    <scope>NUCLEOTIDE SEQUENCE</scope>
    <source>
        <tissue evidence="1">Leaves</tissue>
    </source>
</reference>
<proteinExistence type="predicted"/>
<dbReference type="Proteomes" id="UP000215914">
    <property type="component" value="Unassembled WGS sequence"/>
</dbReference>
<accession>A0A9K3DTP9</accession>
<dbReference type="PANTHER" id="PTHR31973:SF190">
    <property type="entry name" value="MULE TRANSPOSASE DOMAIN-CONTAINING PROTEIN"/>
    <property type="match status" value="1"/>
</dbReference>
<dbReference type="EMBL" id="MNCJ02000331">
    <property type="protein sequence ID" value="KAF5760232.1"/>
    <property type="molecule type" value="Genomic_DNA"/>
</dbReference>
<reference evidence="1" key="2">
    <citation type="submission" date="2020-06" db="EMBL/GenBank/DDBJ databases">
        <title>Helianthus annuus Genome sequencing and assembly Release 2.</title>
        <authorList>
            <person name="Gouzy J."/>
            <person name="Langlade N."/>
            <person name="Munos S."/>
        </authorList>
    </citation>
    <scope>NUCLEOTIDE SEQUENCE</scope>
    <source>
        <tissue evidence="1">Leaves</tissue>
    </source>
</reference>
<organism evidence="1 2">
    <name type="scientific">Helianthus annuus</name>
    <name type="common">Common sunflower</name>
    <dbReference type="NCBI Taxonomy" id="4232"/>
    <lineage>
        <taxon>Eukaryota</taxon>
        <taxon>Viridiplantae</taxon>
        <taxon>Streptophyta</taxon>
        <taxon>Embryophyta</taxon>
        <taxon>Tracheophyta</taxon>
        <taxon>Spermatophyta</taxon>
        <taxon>Magnoliopsida</taxon>
        <taxon>eudicotyledons</taxon>
        <taxon>Gunneridae</taxon>
        <taxon>Pentapetalae</taxon>
        <taxon>asterids</taxon>
        <taxon>campanulids</taxon>
        <taxon>Asterales</taxon>
        <taxon>Asteraceae</taxon>
        <taxon>Asteroideae</taxon>
        <taxon>Heliantheae alliance</taxon>
        <taxon>Heliantheae</taxon>
        <taxon>Helianthus</taxon>
    </lineage>
</organism>
<protein>
    <submittedName>
        <fullName evidence="1">Uncharacterized protein</fullName>
    </submittedName>
</protein>
<sequence>MEELRLYNIEAYKWLASIPPIHWSRSHFTGRARSDVVLNNMCEVLNARTVNGLDKPIISALEFVREYLMQRIVNVLRKIRQTNGPLTPRVAKIFENTKKVAANYNIRWSGGTKYQVSGKVTVDGAATHKQYVARNPGRRADTPEEIHAEKGRFKGMDEFPSDGDQACCQEPNTRFEASALNITMSRTLLCCKHFC</sequence>
<evidence type="ECO:0000313" key="1">
    <source>
        <dbReference type="EMBL" id="KAF5760232.1"/>
    </source>
</evidence>